<comment type="function">
    <text evidence="10">Carrier protein involved in proton-driven auxin influx. Mediates the formation of auxin gradient from developing leaves (site of auxin biosynthesis) to tips by contributing to the loading of auxin in vascular tissues and facilitating acropetal (base to tip) auxin transport within inner tissues of the root apex, and basipetal (tip to base) auxin transport within outer tissues of the root apex. May be involved in lateral roots and nodules formation.</text>
</comment>
<dbReference type="InterPro" id="IPR013057">
    <property type="entry name" value="AA_transpt_TM"/>
</dbReference>
<dbReference type="GO" id="GO:0015293">
    <property type="term" value="F:symporter activity"/>
    <property type="evidence" value="ECO:0007669"/>
    <property type="project" value="UniProtKB-KW"/>
</dbReference>
<evidence type="ECO:0000313" key="13">
    <source>
        <dbReference type="EMBL" id="KAK7859648.1"/>
    </source>
</evidence>
<keyword evidence="5" id="KW-0769">Symport</keyword>
<keyword evidence="9" id="KW-0927">Auxin signaling pathway</keyword>
<evidence type="ECO:0000256" key="4">
    <source>
        <dbReference type="ARBA" id="ARBA00022692"/>
    </source>
</evidence>
<dbReference type="PANTHER" id="PTHR48017">
    <property type="entry name" value="OS05G0424000 PROTEIN-RELATED"/>
    <property type="match status" value="1"/>
</dbReference>
<evidence type="ECO:0000256" key="9">
    <source>
        <dbReference type="ARBA" id="ARBA00023294"/>
    </source>
</evidence>
<dbReference type="GO" id="GO:0012505">
    <property type="term" value="C:endomembrane system"/>
    <property type="evidence" value="ECO:0007669"/>
    <property type="project" value="UniProtKB-SubCell"/>
</dbReference>
<proteinExistence type="inferred from homology"/>
<evidence type="ECO:0000256" key="10">
    <source>
        <dbReference type="ARBA" id="ARBA00045588"/>
    </source>
</evidence>
<feature type="transmembrane region" description="Helical" evidence="11">
    <location>
        <begin position="123"/>
        <end position="143"/>
    </location>
</feature>
<keyword evidence="8 11" id="KW-0472">Membrane</keyword>
<keyword evidence="3" id="KW-0813">Transport</keyword>
<dbReference type="Pfam" id="PF01490">
    <property type="entry name" value="Aa_trans"/>
    <property type="match status" value="1"/>
</dbReference>
<evidence type="ECO:0000256" key="5">
    <source>
        <dbReference type="ARBA" id="ARBA00022847"/>
    </source>
</evidence>
<feature type="domain" description="Amino acid transporter transmembrane" evidence="12">
    <location>
        <begin position="3"/>
        <end position="206"/>
    </location>
</feature>
<reference evidence="13 14" key="1">
    <citation type="journal article" date="2018" name="Sci. Data">
        <title>The draft genome sequence of cork oak.</title>
        <authorList>
            <person name="Ramos A.M."/>
            <person name="Usie A."/>
            <person name="Barbosa P."/>
            <person name="Barros P.M."/>
            <person name="Capote T."/>
            <person name="Chaves I."/>
            <person name="Simoes F."/>
            <person name="Abreu I."/>
            <person name="Carrasquinho I."/>
            <person name="Faro C."/>
            <person name="Guimaraes J.B."/>
            <person name="Mendonca D."/>
            <person name="Nobrega F."/>
            <person name="Rodrigues L."/>
            <person name="Saibo N.J.M."/>
            <person name="Varela M.C."/>
            <person name="Egas C."/>
            <person name="Matos J."/>
            <person name="Miguel C.M."/>
            <person name="Oliveira M.M."/>
            <person name="Ricardo C.P."/>
            <person name="Goncalves S."/>
        </authorList>
    </citation>
    <scope>NUCLEOTIDE SEQUENCE [LARGE SCALE GENOMIC DNA]</scope>
    <source>
        <strain evidence="14">cv. HL8</strain>
    </source>
</reference>
<feature type="transmembrane region" description="Helical" evidence="11">
    <location>
        <begin position="21"/>
        <end position="41"/>
    </location>
</feature>
<keyword evidence="4 11" id="KW-0812">Transmembrane</keyword>
<evidence type="ECO:0000256" key="1">
    <source>
        <dbReference type="ARBA" id="ARBA00004127"/>
    </source>
</evidence>
<gene>
    <name evidence="13" type="primary">AAP2_2</name>
    <name evidence="13" type="ORF">CFP56_004784</name>
</gene>
<accession>A0AAW0MA64</accession>
<name>A0AAW0MA64_QUESU</name>
<keyword evidence="7 11" id="KW-1133">Transmembrane helix</keyword>
<evidence type="ECO:0000256" key="8">
    <source>
        <dbReference type="ARBA" id="ARBA00023136"/>
    </source>
</evidence>
<comment type="similarity">
    <text evidence="2">Belongs to the amino acid/polyamine transporter 2 family. Amino acid/auxin permease (AAAP) (TC 2.A.18.1) subfamily.</text>
</comment>
<evidence type="ECO:0000256" key="2">
    <source>
        <dbReference type="ARBA" id="ARBA00005590"/>
    </source>
</evidence>
<evidence type="ECO:0000256" key="6">
    <source>
        <dbReference type="ARBA" id="ARBA00022970"/>
    </source>
</evidence>
<sequence>MKVTLKSPPTENQTMKKASTIAIIVTTLFYLSCGGFGYAAFGDDSPGNLLMGFKFFEPYWLIDFANSCVVLHLVGGYQIFSQPLFANVERWFAKKVPSSGFVNNNHPLKLALLLVIRLNLLRLWFRSVYVVSTTGIAMMFPYFNQVMGIHGGLNFSPISIYFPMETYFKQRNIGAWITKWVMLRTFSIMCLLVTLLASISSIGGLISARLS</sequence>
<dbReference type="AlphaFoldDB" id="A0AAW0MA64"/>
<dbReference type="GO" id="GO:0009734">
    <property type="term" value="P:auxin-activated signaling pathway"/>
    <property type="evidence" value="ECO:0007669"/>
    <property type="project" value="UniProtKB-KW"/>
</dbReference>
<feature type="transmembrane region" description="Helical" evidence="11">
    <location>
        <begin position="61"/>
        <end position="80"/>
    </location>
</feature>
<organism evidence="13 14">
    <name type="scientific">Quercus suber</name>
    <name type="common">Cork oak</name>
    <dbReference type="NCBI Taxonomy" id="58331"/>
    <lineage>
        <taxon>Eukaryota</taxon>
        <taxon>Viridiplantae</taxon>
        <taxon>Streptophyta</taxon>
        <taxon>Embryophyta</taxon>
        <taxon>Tracheophyta</taxon>
        <taxon>Spermatophyta</taxon>
        <taxon>Magnoliopsida</taxon>
        <taxon>eudicotyledons</taxon>
        <taxon>Gunneridae</taxon>
        <taxon>Pentapetalae</taxon>
        <taxon>rosids</taxon>
        <taxon>fabids</taxon>
        <taxon>Fagales</taxon>
        <taxon>Fagaceae</taxon>
        <taxon>Quercus</taxon>
    </lineage>
</organism>
<feature type="transmembrane region" description="Helical" evidence="11">
    <location>
        <begin position="186"/>
        <end position="208"/>
    </location>
</feature>
<dbReference type="EMBL" id="PKMF04000011">
    <property type="protein sequence ID" value="KAK7859648.1"/>
    <property type="molecule type" value="Genomic_DNA"/>
</dbReference>
<evidence type="ECO:0000313" key="14">
    <source>
        <dbReference type="Proteomes" id="UP000237347"/>
    </source>
</evidence>
<comment type="subcellular location">
    <subcellularLocation>
        <location evidence="1">Endomembrane system</location>
        <topology evidence="1">Multi-pass membrane protein</topology>
    </subcellularLocation>
</comment>
<evidence type="ECO:0000256" key="3">
    <source>
        <dbReference type="ARBA" id="ARBA00022448"/>
    </source>
</evidence>
<protein>
    <submittedName>
        <fullName evidence="13">Amino acid permease 2</fullName>
    </submittedName>
</protein>
<keyword evidence="14" id="KW-1185">Reference proteome</keyword>
<evidence type="ECO:0000259" key="12">
    <source>
        <dbReference type="Pfam" id="PF01490"/>
    </source>
</evidence>
<dbReference type="GO" id="GO:0006865">
    <property type="term" value="P:amino acid transport"/>
    <property type="evidence" value="ECO:0007669"/>
    <property type="project" value="UniProtKB-KW"/>
</dbReference>
<evidence type="ECO:0000256" key="11">
    <source>
        <dbReference type="SAM" id="Phobius"/>
    </source>
</evidence>
<keyword evidence="6" id="KW-0029">Amino-acid transport</keyword>
<evidence type="ECO:0000256" key="7">
    <source>
        <dbReference type="ARBA" id="ARBA00022989"/>
    </source>
</evidence>
<comment type="caution">
    <text evidence="13">The sequence shown here is derived from an EMBL/GenBank/DDBJ whole genome shotgun (WGS) entry which is preliminary data.</text>
</comment>
<dbReference type="Proteomes" id="UP000237347">
    <property type="component" value="Unassembled WGS sequence"/>
</dbReference>